<feature type="domain" description="PPM-type phosphatase" evidence="8">
    <location>
        <begin position="16"/>
        <end position="240"/>
    </location>
</feature>
<reference evidence="9" key="1">
    <citation type="submission" date="2018-06" db="EMBL/GenBank/DDBJ databases">
        <authorList>
            <person name="Zhirakovskaya E."/>
        </authorList>
    </citation>
    <scope>NUCLEOTIDE SEQUENCE</scope>
</reference>
<evidence type="ECO:0000256" key="2">
    <source>
        <dbReference type="ARBA" id="ARBA00022679"/>
    </source>
</evidence>
<keyword evidence="1 9" id="KW-0723">Serine/threonine-protein kinase</keyword>
<evidence type="ECO:0000313" key="9">
    <source>
        <dbReference type="EMBL" id="VAX33182.1"/>
    </source>
</evidence>
<dbReference type="Gene3D" id="3.60.40.10">
    <property type="entry name" value="PPM-type phosphatase domain"/>
    <property type="match status" value="1"/>
</dbReference>
<dbReference type="InterPro" id="IPR001932">
    <property type="entry name" value="PPM-type_phosphatase-like_dom"/>
</dbReference>
<evidence type="ECO:0000256" key="3">
    <source>
        <dbReference type="ARBA" id="ARBA00022741"/>
    </source>
</evidence>
<organism evidence="9">
    <name type="scientific">hydrothermal vent metagenome</name>
    <dbReference type="NCBI Taxonomy" id="652676"/>
    <lineage>
        <taxon>unclassified sequences</taxon>
        <taxon>metagenomes</taxon>
        <taxon>ecological metagenomes</taxon>
    </lineage>
</organism>
<dbReference type="SMART" id="SM00220">
    <property type="entry name" value="S_TKc"/>
    <property type="match status" value="1"/>
</dbReference>
<dbReference type="SUPFAM" id="SSF81606">
    <property type="entry name" value="PP2C-like"/>
    <property type="match status" value="1"/>
</dbReference>
<dbReference type="EMBL" id="UOGF01000102">
    <property type="protein sequence ID" value="VAX33182.1"/>
    <property type="molecule type" value="Genomic_DNA"/>
</dbReference>
<dbReference type="PROSITE" id="PS51746">
    <property type="entry name" value="PPM_2"/>
    <property type="match status" value="1"/>
</dbReference>
<dbReference type="Pfam" id="PF00069">
    <property type="entry name" value="Pkinase"/>
    <property type="match status" value="1"/>
</dbReference>
<keyword evidence="2" id="KW-0808">Transferase</keyword>
<evidence type="ECO:0000256" key="6">
    <source>
        <dbReference type="SAM" id="Phobius"/>
    </source>
</evidence>
<keyword evidence="6" id="KW-0472">Membrane</keyword>
<dbReference type="InterPro" id="IPR008271">
    <property type="entry name" value="Ser/Thr_kinase_AS"/>
</dbReference>
<keyword evidence="6" id="KW-1133">Transmembrane helix</keyword>
<protein>
    <submittedName>
        <fullName evidence="9">Serine/threonine protein kinase</fullName>
    </submittedName>
</protein>
<feature type="domain" description="Protein kinase" evidence="7">
    <location>
        <begin position="273"/>
        <end position="534"/>
    </location>
</feature>
<dbReference type="GO" id="GO:0005524">
    <property type="term" value="F:ATP binding"/>
    <property type="evidence" value="ECO:0007669"/>
    <property type="project" value="UniProtKB-KW"/>
</dbReference>
<dbReference type="PROSITE" id="PS00108">
    <property type="entry name" value="PROTEIN_KINASE_ST"/>
    <property type="match status" value="1"/>
</dbReference>
<dbReference type="InterPro" id="IPR000719">
    <property type="entry name" value="Prot_kinase_dom"/>
</dbReference>
<keyword evidence="4 9" id="KW-0418">Kinase</keyword>
<evidence type="ECO:0000256" key="5">
    <source>
        <dbReference type="ARBA" id="ARBA00022840"/>
    </source>
</evidence>
<dbReference type="CDD" id="cd00143">
    <property type="entry name" value="PP2Cc"/>
    <property type="match status" value="1"/>
</dbReference>
<evidence type="ECO:0000259" key="8">
    <source>
        <dbReference type="PROSITE" id="PS51746"/>
    </source>
</evidence>
<name>A0A3B1CXK0_9ZZZZ</name>
<keyword evidence="3" id="KW-0547">Nucleotide-binding</keyword>
<dbReference type="PANTHER" id="PTHR24351">
    <property type="entry name" value="RIBOSOMAL PROTEIN S6 KINASE"/>
    <property type="match status" value="1"/>
</dbReference>
<dbReference type="Gene3D" id="1.10.510.10">
    <property type="entry name" value="Transferase(Phosphotransferase) domain 1"/>
    <property type="match status" value="1"/>
</dbReference>
<dbReference type="Pfam" id="PF13672">
    <property type="entry name" value="PP2C_2"/>
    <property type="match status" value="1"/>
</dbReference>
<dbReference type="PROSITE" id="PS50011">
    <property type="entry name" value="PROTEIN_KINASE_DOM"/>
    <property type="match status" value="1"/>
</dbReference>
<sequence>MKEKIMSGKLEVKAGQLSIAGIKPGNDDSCGIEIPEDALLLTKGIVAVIADGMSGSEGGKEAAETCVLGFLSDYYSTPESWTVKNSGAKVLGALNRWLCGQGQQQHGSAKGMVTTFSALVIKSTTVHLLHVGDTRIYRFRGNDLECLTRDHRVVISAEKQYLSRAMGIDVDLQIDYKSLPVEKGDLFLLVTDGVHEYLSQEEIKGLLKNIEDPEKTVREIINQAAKNKSHDNLTCQILIVEKLPLHNKEDLYQKLTELPFPPPLEAGMVLDGYRVVRELHASKQTQIYLAVDTETKEEVVLKTPSVNYEDDAAYIERFMHEEWTGRRLNSPHILKIKDLSRRRSCLYFVTEYVKGETLRQWISDHPRPSVIDVRKIVNQVVTGLMAFHHKEVIHRDLKPENILIDKHGTVKIIDFGSSKIAGIEEINVPWERSQMLGTLNYTAPEYLAGSAGTEHSDLFSLGIITYEMLCRAVPYKEALTLKNLNRIPYTSARKYDPEIPHWLDLTLQKAVHKDPRQRYAALSEFLYDLSHPNPNFMGKDVLPLLERDPAVFWKGLCTLLIIINLILLYLVS</sequence>
<dbReference type="SUPFAM" id="SSF56112">
    <property type="entry name" value="Protein kinase-like (PK-like)"/>
    <property type="match status" value="1"/>
</dbReference>
<keyword evidence="5" id="KW-0067">ATP-binding</keyword>
<accession>A0A3B1CXK0</accession>
<dbReference type="GO" id="GO:0004674">
    <property type="term" value="F:protein serine/threonine kinase activity"/>
    <property type="evidence" value="ECO:0007669"/>
    <property type="project" value="UniProtKB-KW"/>
</dbReference>
<dbReference type="InterPro" id="IPR036457">
    <property type="entry name" value="PPM-type-like_dom_sf"/>
</dbReference>
<evidence type="ECO:0000256" key="1">
    <source>
        <dbReference type="ARBA" id="ARBA00022527"/>
    </source>
</evidence>
<feature type="transmembrane region" description="Helical" evidence="6">
    <location>
        <begin position="551"/>
        <end position="571"/>
    </location>
</feature>
<proteinExistence type="predicted"/>
<dbReference type="CDD" id="cd14014">
    <property type="entry name" value="STKc_PknB_like"/>
    <property type="match status" value="1"/>
</dbReference>
<gene>
    <name evidence="9" type="ORF">MNBD_NITROSPIRAE01-1535</name>
</gene>
<dbReference type="AlphaFoldDB" id="A0A3B1CXK0"/>
<evidence type="ECO:0000259" key="7">
    <source>
        <dbReference type="PROSITE" id="PS50011"/>
    </source>
</evidence>
<keyword evidence="6" id="KW-0812">Transmembrane</keyword>
<dbReference type="SMART" id="SM00331">
    <property type="entry name" value="PP2C_SIG"/>
    <property type="match status" value="1"/>
</dbReference>
<evidence type="ECO:0000256" key="4">
    <source>
        <dbReference type="ARBA" id="ARBA00022777"/>
    </source>
</evidence>
<dbReference type="InterPro" id="IPR011009">
    <property type="entry name" value="Kinase-like_dom_sf"/>
</dbReference>
<dbReference type="SMART" id="SM00332">
    <property type="entry name" value="PP2Cc"/>
    <property type="match status" value="1"/>
</dbReference>